<reference evidence="3" key="1">
    <citation type="journal article" date="2019" name="Int. J. Syst. Evol. Microbiol.">
        <title>The Global Catalogue of Microorganisms (GCM) 10K type strain sequencing project: providing services to taxonomists for standard genome sequencing and annotation.</title>
        <authorList>
            <consortium name="The Broad Institute Genomics Platform"/>
            <consortium name="The Broad Institute Genome Sequencing Center for Infectious Disease"/>
            <person name="Wu L."/>
            <person name="Ma J."/>
        </authorList>
    </citation>
    <scope>NUCLEOTIDE SEQUENCE [LARGE SCALE GENOMIC DNA]</scope>
    <source>
        <strain evidence="3">JCM 9371</strain>
    </source>
</reference>
<feature type="chain" id="PRO_5045929055" evidence="1">
    <location>
        <begin position="27"/>
        <end position="148"/>
    </location>
</feature>
<accession>A0ABW2XM69</accession>
<dbReference type="EMBL" id="JBHTGP010000006">
    <property type="protein sequence ID" value="MFD0685560.1"/>
    <property type="molecule type" value="Genomic_DNA"/>
</dbReference>
<keyword evidence="1" id="KW-0732">Signal</keyword>
<evidence type="ECO:0000313" key="3">
    <source>
        <dbReference type="Proteomes" id="UP001597063"/>
    </source>
</evidence>
<comment type="caution">
    <text evidence="2">The sequence shown here is derived from an EMBL/GenBank/DDBJ whole genome shotgun (WGS) entry which is preliminary data.</text>
</comment>
<dbReference type="Proteomes" id="UP001597063">
    <property type="component" value="Unassembled WGS sequence"/>
</dbReference>
<name>A0ABW2XM69_9ACTN</name>
<gene>
    <name evidence="2" type="ORF">ACFQZM_13695</name>
</gene>
<evidence type="ECO:0000256" key="1">
    <source>
        <dbReference type="SAM" id="SignalP"/>
    </source>
</evidence>
<sequence>MLKLSPLAAALSVPAVLALAGGPVQAAEPKPQVLPMTAELRAELARLFERVHNPGHHHDLVVERKGAHYGRMGARHYAVLGLWYRDGPTKNTDAGTAFTRTGSKGWTVSMVDGAYDPCARPAPEPMMRAWGMRVAKCSGAARRPAGGR</sequence>
<keyword evidence="3" id="KW-1185">Reference proteome</keyword>
<feature type="signal peptide" evidence="1">
    <location>
        <begin position="1"/>
        <end position="26"/>
    </location>
</feature>
<evidence type="ECO:0000313" key="2">
    <source>
        <dbReference type="EMBL" id="MFD0685560.1"/>
    </source>
</evidence>
<organism evidence="2 3">
    <name type="scientific">Actinomadura fibrosa</name>
    <dbReference type="NCBI Taxonomy" id="111802"/>
    <lineage>
        <taxon>Bacteria</taxon>
        <taxon>Bacillati</taxon>
        <taxon>Actinomycetota</taxon>
        <taxon>Actinomycetes</taxon>
        <taxon>Streptosporangiales</taxon>
        <taxon>Thermomonosporaceae</taxon>
        <taxon>Actinomadura</taxon>
    </lineage>
</organism>
<proteinExistence type="predicted"/>
<dbReference type="RefSeq" id="WP_131761642.1">
    <property type="nucleotide sequence ID" value="NZ_CAACUY010000179.1"/>
</dbReference>
<protein>
    <submittedName>
        <fullName evidence="2">Uncharacterized protein</fullName>
    </submittedName>
</protein>